<dbReference type="AlphaFoldDB" id="A0A1C3NW83"/>
<dbReference type="InterPro" id="IPR041657">
    <property type="entry name" value="HTH_17"/>
</dbReference>
<keyword evidence="3" id="KW-1185">Reference proteome</keyword>
<reference evidence="3" key="1">
    <citation type="submission" date="2016-02" db="EMBL/GenBank/DDBJ databases">
        <authorList>
            <person name="Wibberg D."/>
        </authorList>
    </citation>
    <scope>NUCLEOTIDE SEQUENCE [LARGE SCALE GENOMIC DNA]</scope>
</reference>
<dbReference type="Gene3D" id="1.10.10.10">
    <property type="entry name" value="Winged helix-like DNA-binding domain superfamily/Winged helix DNA-binding domain"/>
    <property type="match status" value="1"/>
</dbReference>
<name>A0A1C3NW83_9ACTN</name>
<dbReference type="SUPFAM" id="SSF46955">
    <property type="entry name" value="Putative DNA-binding domain"/>
    <property type="match status" value="1"/>
</dbReference>
<accession>A0A1C3NW83</accession>
<proteinExistence type="predicted"/>
<dbReference type="Proteomes" id="UP000199013">
    <property type="component" value="Unassembled WGS sequence"/>
</dbReference>
<evidence type="ECO:0000259" key="1">
    <source>
        <dbReference type="Pfam" id="PF12728"/>
    </source>
</evidence>
<protein>
    <recommendedName>
        <fullName evidence="1">Helix-turn-helix domain-containing protein</fullName>
    </recommendedName>
</protein>
<sequence>MRPDTQSLDSGSSEFLTTAELSSILKIPSGTLRQWRHRGFGPRGFALGSAVRYRRKVVEAWIAEQEAADRSSAA</sequence>
<feature type="domain" description="Helix-turn-helix" evidence="1">
    <location>
        <begin position="15"/>
        <end position="65"/>
    </location>
</feature>
<evidence type="ECO:0000313" key="3">
    <source>
        <dbReference type="Proteomes" id="UP000199013"/>
    </source>
</evidence>
<dbReference type="InterPro" id="IPR009061">
    <property type="entry name" value="DNA-bd_dom_put_sf"/>
</dbReference>
<gene>
    <name evidence="2" type="ORF">FDG2_1696</name>
</gene>
<dbReference type="EMBL" id="FLUV01000708">
    <property type="protein sequence ID" value="SBW20450.1"/>
    <property type="molecule type" value="Genomic_DNA"/>
</dbReference>
<dbReference type="InterPro" id="IPR036388">
    <property type="entry name" value="WH-like_DNA-bd_sf"/>
</dbReference>
<organism evidence="2 3">
    <name type="scientific">Candidatus Protofrankia californiensis</name>
    <dbReference type="NCBI Taxonomy" id="1839754"/>
    <lineage>
        <taxon>Bacteria</taxon>
        <taxon>Bacillati</taxon>
        <taxon>Actinomycetota</taxon>
        <taxon>Actinomycetes</taxon>
        <taxon>Frankiales</taxon>
        <taxon>Frankiaceae</taxon>
        <taxon>Protofrankia</taxon>
    </lineage>
</organism>
<evidence type="ECO:0000313" key="2">
    <source>
        <dbReference type="EMBL" id="SBW20450.1"/>
    </source>
</evidence>
<dbReference type="Pfam" id="PF12728">
    <property type="entry name" value="HTH_17"/>
    <property type="match status" value="1"/>
</dbReference>